<gene>
    <name evidence="1" type="ORF">KI387_040953</name>
</gene>
<reference evidence="1 2" key="1">
    <citation type="journal article" date="2021" name="Nat. Plants">
        <title>The Taxus genome provides insights into paclitaxel biosynthesis.</title>
        <authorList>
            <person name="Xiong X."/>
            <person name="Gou J."/>
            <person name="Liao Q."/>
            <person name="Li Y."/>
            <person name="Zhou Q."/>
            <person name="Bi G."/>
            <person name="Li C."/>
            <person name="Du R."/>
            <person name="Wang X."/>
            <person name="Sun T."/>
            <person name="Guo L."/>
            <person name="Liang H."/>
            <person name="Lu P."/>
            <person name="Wu Y."/>
            <person name="Zhang Z."/>
            <person name="Ro D.K."/>
            <person name="Shang Y."/>
            <person name="Huang S."/>
            <person name="Yan J."/>
        </authorList>
    </citation>
    <scope>NUCLEOTIDE SEQUENCE [LARGE SCALE GENOMIC DNA]</scope>
    <source>
        <strain evidence="1">Ta-2019</strain>
    </source>
</reference>
<organism evidence="1 2">
    <name type="scientific">Taxus chinensis</name>
    <name type="common">Chinese yew</name>
    <name type="synonym">Taxus wallichiana var. chinensis</name>
    <dbReference type="NCBI Taxonomy" id="29808"/>
    <lineage>
        <taxon>Eukaryota</taxon>
        <taxon>Viridiplantae</taxon>
        <taxon>Streptophyta</taxon>
        <taxon>Embryophyta</taxon>
        <taxon>Tracheophyta</taxon>
        <taxon>Spermatophyta</taxon>
        <taxon>Pinopsida</taxon>
        <taxon>Pinidae</taxon>
        <taxon>Conifers II</taxon>
        <taxon>Cupressales</taxon>
        <taxon>Taxaceae</taxon>
        <taxon>Taxus</taxon>
    </lineage>
</organism>
<accession>A0AA38CAK8</accession>
<name>A0AA38CAK8_TAXCH</name>
<proteinExistence type="predicted"/>
<dbReference type="Proteomes" id="UP000824469">
    <property type="component" value="Unassembled WGS sequence"/>
</dbReference>
<keyword evidence="2" id="KW-1185">Reference proteome</keyword>
<dbReference type="EMBL" id="JAHRHJ020000665">
    <property type="protein sequence ID" value="KAH9293839.1"/>
    <property type="molecule type" value="Genomic_DNA"/>
</dbReference>
<protein>
    <submittedName>
        <fullName evidence="1">Uncharacterized protein</fullName>
    </submittedName>
</protein>
<evidence type="ECO:0000313" key="2">
    <source>
        <dbReference type="Proteomes" id="UP000824469"/>
    </source>
</evidence>
<sequence>LIHKSIFEKQLQAFIATLSAIFSQEDMAGKTSDIMALVTYANGKVEKASLLSENAKSIYNKVPILIQEVPNLMRPPILDLGYIENEFKTCVTELQCSQTQSTQETSSGT</sequence>
<dbReference type="AlphaFoldDB" id="A0AA38CAK8"/>
<comment type="caution">
    <text evidence="1">The sequence shown here is derived from an EMBL/GenBank/DDBJ whole genome shotgun (WGS) entry which is preliminary data.</text>
</comment>
<evidence type="ECO:0000313" key="1">
    <source>
        <dbReference type="EMBL" id="KAH9293839.1"/>
    </source>
</evidence>
<feature type="non-terminal residue" evidence="1">
    <location>
        <position position="1"/>
    </location>
</feature>